<sequence>MRWIILGGLIATFGLSPAQAAKLTAKDRAWIESCVKLRIPTKEKRRVLQRYCGCMMEFVEDRRPLGITELERSFPPAHRLCRRQAGRR</sequence>
<evidence type="ECO:0000313" key="2">
    <source>
        <dbReference type="EMBL" id="BAT59886.1"/>
    </source>
</evidence>
<organism evidence="2 3">
    <name type="scientific">Variibacter gotjawalensis</name>
    <dbReference type="NCBI Taxonomy" id="1333996"/>
    <lineage>
        <taxon>Bacteria</taxon>
        <taxon>Pseudomonadati</taxon>
        <taxon>Pseudomonadota</taxon>
        <taxon>Alphaproteobacteria</taxon>
        <taxon>Hyphomicrobiales</taxon>
        <taxon>Nitrobacteraceae</taxon>
        <taxon>Variibacter</taxon>
    </lineage>
</organism>
<keyword evidence="3" id="KW-1185">Reference proteome</keyword>
<reference evidence="2 3" key="1">
    <citation type="submission" date="2015-08" db="EMBL/GenBank/DDBJ databases">
        <title>Investigation of the bacterial diversity of lava forest soil.</title>
        <authorList>
            <person name="Lee J.S."/>
        </authorList>
    </citation>
    <scope>NUCLEOTIDE SEQUENCE [LARGE SCALE GENOMIC DNA]</scope>
    <source>
        <strain evidence="2 3">GJW-30</strain>
    </source>
</reference>
<protein>
    <submittedName>
        <fullName evidence="2">Uncharacterized protein</fullName>
    </submittedName>
</protein>
<feature type="signal peptide" evidence="1">
    <location>
        <begin position="1"/>
        <end position="20"/>
    </location>
</feature>
<keyword evidence="1" id="KW-0732">Signal</keyword>
<dbReference type="KEGG" id="vgo:GJW-30_1_02421"/>
<feature type="chain" id="PRO_5006615834" evidence="1">
    <location>
        <begin position="21"/>
        <end position="88"/>
    </location>
</feature>
<evidence type="ECO:0000313" key="3">
    <source>
        <dbReference type="Proteomes" id="UP000236884"/>
    </source>
</evidence>
<name>A0A0S3PVL9_9BRAD</name>
<proteinExistence type="predicted"/>
<dbReference type="RefSeq" id="WP_130364425.1">
    <property type="nucleotide sequence ID" value="NZ_AP014946.1"/>
</dbReference>
<dbReference type="OrthoDB" id="5458264at2"/>
<dbReference type="AlphaFoldDB" id="A0A0S3PVL9"/>
<dbReference type="Proteomes" id="UP000236884">
    <property type="component" value="Chromosome"/>
</dbReference>
<evidence type="ECO:0000256" key="1">
    <source>
        <dbReference type="SAM" id="SignalP"/>
    </source>
</evidence>
<gene>
    <name evidence="2" type="ORF">GJW-30_1_02421</name>
</gene>
<dbReference type="EMBL" id="AP014946">
    <property type="protein sequence ID" value="BAT59886.1"/>
    <property type="molecule type" value="Genomic_DNA"/>
</dbReference>
<accession>A0A0S3PVL9</accession>